<evidence type="ECO:0000256" key="5">
    <source>
        <dbReference type="ARBA" id="ARBA00023180"/>
    </source>
</evidence>
<dbReference type="AlphaFoldDB" id="A0A6A4LSH2"/>
<comment type="subcellular location">
    <subcellularLocation>
        <location evidence="1">Membrane</location>
        <topology evidence="1">Single-pass type II membrane protein</topology>
    </subcellularLocation>
</comment>
<keyword evidence="4" id="KW-0472">Membrane</keyword>
<dbReference type="OrthoDB" id="191334at2759"/>
<comment type="caution">
    <text evidence="6">The sequence shown here is derived from an EMBL/GenBank/DDBJ whole genome shotgun (WGS) entry which is preliminary data.</text>
</comment>
<proteinExistence type="predicted"/>
<name>A0A6A4LSH2_9ERIC</name>
<reference evidence="6 7" key="1">
    <citation type="journal article" date="2019" name="Genome Biol. Evol.">
        <title>The Rhododendron genome and chromosomal organization provide insight into shared whole-genome duplications across the heath family (Ericaceae).</title>
        <authorList>
            <person name="Soza V.L."/>
            <person name="Lindsley D."/>
            <person name="Waalkes A."/>
            <person name="Ramage E."/>
            <person name="Patwardhan R.P."/>
            <person name="Burton J.N."/>
            <person name="Adey A."/>
            <person name="Kumar A."/>
            <person name="Qiu R."/>
            <person name="Shendure J."/>
            <person name="Hall B."/>
        </authorList>
    </citation>
    <scope>NUCLEOTIDE SEQUENCE [LARGE SCALE GENOMIC DNA]</scope>
    <source>
        <strain evidence="6">RSF 1966-606</strain>
    </source>
</reference>
<dbReference type="InterPro" id="IPR044174">
    <property type="entry name" value="BC10-like"/>
</dbReference>
<keyword evidence="2" id="KW-0328">Glycosyltransferase</keyword>
<dbReference type="InterPro" id="IPR003406">
    <property type="entry name" value="Glyco_trans_14"/>
</dbReference>
<protein>
    <submittedName>
        <fullName evidence="6">Uncharacterized protein</fullName>
    </submittedName>
</protein>
<evidence type="ECO:0000256" key="2">
    <source>
        <dbReference type="ARBA" id="ARBA00022676"/>
    </source>
</evidence>
<dbReference type="EMBL" id="QEFC01000547">
    <property type="protein sequence ID" value="KAE9463916.1"/>
    <property type="molecule type" value="Genomic_DNA"/>
</dbReference>
<evidence type="ECO:0000313" key="7">
    <source>
        <dbReference type="Proteomes" id="UP000428333"/>
    </source>
</evidence>
<evidence type="ECO:0000313" key="6">
    <source>
        <dbReference type="EMBL" id="KAE9463916.1"/>
    </source>
</evidence>
<evidence type="ECO:0000256" key="1">
    <source>
        <dbReference type="ARBA" id="ARBA00004606"/>
    </source>
</evidence>
<keyword evidence="7" id="KW-1185">Reference proteome</keyword>
<dbReference type="PANTHER" id="PTHR31042">
    <property type="entry name" value="CORE-2/I-BRANCHING BETA-1,6-N-ACETYLGLUCOSAMINYLTRANSFERASE FAMILY PROTEIN-RELATED"/>
    <property type="match status" value="1"/>
</dbReference>
<feature type="non-terminal residue" evidence="6">
    <location>
        <position position="1"/>
    </location>
</feature>
<organism evidence="6 7">
    <name type="scientific">Rhododendron williamsianum</name>
    <dbReference type="NCBI Taxonomy" id="262921"/>
    <lineage>
        <taxon>Eukaryota</taxon>
        <taxon>Viridiplantae</taxon>
        <taxon>Streptophyta</taxon>
        <taxon>Embryophyta</taxon>
        <taxon>Tracheophyta</taxon>
        <taxon>Spermatophyta</taxon>
        <taxon>Magnoliopsida</taxon>
        <taxon>eudicotyledons</taxon>
        <taxon>Gunneridae</taxon>
        <taxon>Pentapetalae</taxon>
        <taxon>asterids</taxon>
        <taxon>Ericales</taxon>
        <taxon>Ericaceae</taxon>
        <taxon>Ericoideae</taxon>
        <taxon>Rhodoreae</taxon>
        <taxon>Rhododendron</taxon>
    </lineage>
</organism>
<dbReference type="GO" id="GO:0016757">
    <property type="term" value="F:glycosyltransferase activity"/>
    <property type="evidence" value="ECO:0007669"/>
    <property type="project" value="UniProtKB-KW"/>
</dbReference>
<dbReference type="Pfam" id="PF02485">
    <property type="entry name" value="Branch"/>
    <property type="match status" value="1"/>
</dbReference>
<dbReference type="GO" id="GO:0016020">
    <property type="term" value="C:membrane"/>
    <property type="evidence" value="ECO:0007669"/>
    <property type="project" value="UniProtKB-SubCell"/>
</dbReference>
<dbReference type="PANTHER" id="PTHR31042:SF77">
    <property type="entry name" value="GLYCOSYLTRANSFERASE"/>
    <property type="match status" value="1"/>
</dbReference>
<accession>A0A6A4LSH2</accession>
<sequence length="188" mass="20877">MDFPLGRYVSLLGDGYVTQGSCDDCAARLPMPATVESLRICVGSDTEMSGVVGCHDSRCPRESSFSDHEIVEDEELTRRASTVPRIPQAPLQLVPKVAFLFLTRGDLPLAPLWEKFFAGHKGKYSIYVHSCPSFNDTAPRNSVFYGTRIPSKTLGIGYDGDEREVISKIPQMKEIDEERYRAVLAEKG</sequence>
<evidence type="ECO:0000256" key="3">
    <source>
        <dbReference type="ARBA" id="ARBA00022679"/>
    </source>
</evidence>
<evidence type="ECO:0000256" key="4">
    <source>
        <dbReference type="ARBA" id="ARBA00023136"/>
    </source>
</evidence>
<keyword evidence="5" id="KW-0325">Glycoprotein</keyword>
<gene>
    <name evidence="6" type="ORF">C3L33_04206</name>
</gene>
<dbReference type="Proteomes" id="UP000428333">
    <property type="component" value="Linkage Group LG03"/>
</dbReference>
<keyword evidence="3" id="KW-0808">Transferase</keyword>